<evidence type="ECO:0000313" key="3">
    <source>
        <dbReference type="Proteomes" id="UP000006276"/>
    </source>
</evidence>
<organism evidence="2 3">
    <name type="scientific">Riemerella anatipestifer RA-CH-1</name>
    <dbReference type="NCBI Taxonomy" id="1228997"/>
    <lineage>
        <taxon>Bacteria</taxon>
        <taxon>Pseudomonadati</taxon>
        <taxon>Bacteroidota</taxon>
        <taxon>Flavobacteriia</taxon>
        <taxon>Flavobacteriales</taxon>
        <taxon>Weeksellaceae</taxon>
        <taxon>Riemerella</taxon>
    </lineage>
</organism>
<keyword evidence="1" id="KW-0472">Membrane</keyword>
<dbReference type="PATRIC" id="fig|1228997.3.peg.1297"/>
<evidence type="ECO:0000256" key="1">
    <source>
        <dbReference type="SAM" id="Phobius"/>
    </source>
</evidence>
<dbReference type="HOGENOM" id="CLU_771345_0_0_10"/>
<dbReference type="KEGG" id="rag:B739_1300"/>
<keyword evidence="1" id="KW-0812">Transmembrane</keyword>
<proteinExistence type="predicted"/>
<dbReference type="Proteomes" id="UP000006276">
    <property type="component" value="Chromosome"/>
</dbReference>
<sequence length="359" mass="42434">MFPGIIFRKFYYTREYSKEFDKGNLFERTLITILLSIIVLGASNLVFTFLSEVLAKDDLLPYLSYETVMKLYNDVISENKLPNPKEVPNFDKIVLDFFKMILGIYFLSMLFGFVAYLLNSSKIIKTSGLFKYKNYWQDIVNGTYITPPNDRYTFGYAEADVLVEAGGDNKLYRGKVENYYLCHNTNHLQTIVLKDAKRYKKDNNKTVIRDIPGHTFVIEKERILNINFTYVFVLKDKHKNIIRLKSFIDILMILAYISIILVALFTTKINIYLSTFPRKAVFLICGLYITLSLKEFFKIFVFKQWSKFKIEHLLFLFVMLVPSVWIFNFLEWYWVLCIELVLITIFTWFVSEDPPKDKK</sequence>
<feature type="transmembrane region" description="Helical" evidence="1">
    <location>
        <begin position="247"/>
        <end position="265"/>
    </location>
</feature>
<accession>J9R5Y8</accession>
<keyword evidence="1" id="KW-1133">Transmembrane helix</keyword>
<feature type="transmembrane region" description="Helical" evidence="1">
    <location>
        <begin position="30"/>
        <end position="50"/>
    </location>
</feature>
<keyword evidence="3" id="KW-1185">Reference proteome</keyword>
<gene>
    <name evidence="2" type="ORF">B739_1300</name>
</gene>
<evidence type="ECO:0000313" key="2">
    <source>
        <dbReference type="EMBL" id="AFR35898.1"/>
    </source>
</evidence>
<dbReference type="EMBL" id="CP003787">
    <property type="protein sequence ID" value="AFR35898.1"/>
    <property type="molecule type" value="Genomic_DNA"/>
</dbReference>
<reference evidence="2 3" key="1">
    <citation type="submission" date="2012-09" db="EMBL/GenBank/DDBJ databases">
        <title>Riemerella anatipestifer vaccine strains.</title>
        <authorList>
            <person name="Chun C.A."/>
            <person name="Shu W.M."/>
            <person name="Kang Z.D."/>
            <person name="Jia W.X."/>
        </authorList>
    </citation>
    <scope>NUCLEOTIDE SEQUENCE [LARGE SCALE GENOMIC DNA]</scope>
    <source>
        <strain evidence="2 3">RA-CH-1</strain>
    </source>
</reference>
<feature type="transmembrane region" description="Helical" evidence="1">
    <location>
        <begin position="310"/>
        <end position="327"/>
    </location>
</feature>
<protein>
    <submittedName>
        <fullName evidence="2">Uncharacterized protein</fullName>
    </submittedName>
</protein>
<feature type="transmembrane region" description="Helical" evidence="1">
    <location>
        <begin position="97"/>
        <end position="118"/>
    </location>
</feature>
<name>J9R5Y8_RIEAN</name>
<dbReference type="AlphaFoldDB" id="J9R5Y8"/>